<dbReference type="OrthoDB" id="9789219at2"/>
<dbReference type="EMBL" id="RARA01000025">
    <property type="protein sequence ID" value="ROT47292.1"/>
    <property type="molecule type" value="Genomic_DNA"/>
</dbReference>
<dbReference type="Pfam" id="PF04389">
    <property type="entry name" value="Peptidase_M28"/>
    <property type="match status" value="1"/>
</dbReference>
<evidence type="ECO:0000313" key="3">
    <source>
        <dbReference type="EMBL" id="ROT47496.1"/>
    </source>
</evidence>
<dbReference type="Gene3D" id="3.40.630.10">
    <property type="entry name" value="Zn peptidases"/>
    <property type="match status" value="1"/>
</dbReference>
<keyword evidence="4" id="KW-1185">Reference proteome</keyword>
<evidence type="ECO:0000259" key="1">
    <source>
        <dbReference type="Pfam" id="PF04389"/>
    </source>
</evidence>
<dbReference type="AlphaFoldDB" id="A0A3N2QCG2"/>
<comment type="caution">
    <text evidence="2">The sequence shown here is derived from an EMBL/GenBank/DDBJ whole genome shotgun (WGS) entry which is preliminary data.</text>
</comment>
<dbReference type="InterPro" id="IPR007484">
    <property type="entry name" value="Peptidase_M28"/>
</dbReference>
<reference evidence="2 4" key="1">
    <citation type="submission" date="2018-09" db="EMBL/GenBank/DDBJ databases">
        <title>Comparative Genomics of Wolbachia-Cardinium Dual Endosymbiosis in a Plant-Parasitic Nematode.</title>
        <authorList>
            <person name="Brown A.M.V."/>
            <person name="Wasala S.K."/>
            <person name="Howe D.K."/>
            <person name="Peetz A.B."/>
            <person name="Zasada I.A."/>
            <person name="Denver D.R."/>
        </authorList>
    </citation>
    <scope>NUCLEOTIDE SEQUENCE [LARGE SCALE GENOMIC DNA]</scope>
    <source>
        <strain evidence="2 4">Pp_1</strain>
    </source>
</reference>
<name>A0A3N2QCG2_9BACT</name>
<dbReference type="RefSeq" id="WP_123662769.1">
    <property type="nucleotide sequence ID" value="NZ_RARA01000023.1"/>
</dbReference>
<dbReference type="GO" id="GO:0008235">
    <property type="term" value="F:metalloexopeptidase activity"/>
    <property type="evidence" value="ECO:0007669"/>
    <property type="project" value="InterPro"/>
</dbReference>
<proteinExistence type="predicted"/>
<feature type="domain" description="Peptidase M28" evidence="1">
    <location>
        <begin position="122"/>
        <end position="351"/>
    </location>
</feature>
<organism evidence="2 4">
    <name type="scientific">Candidatus Cardinium hertigii</name>
    <dbReference type="NCBI Taxonomy" id="247481"/>
    <lineage>
        <taxon>Bacteria</taxon>
        <taxon>Pseudomonadati</taxon>
        <taxon>Bacteroidota</taxon>
        <taxon>Cytophagia</taxon>
        <taxon>Cytophagales</taxon>
        <taxon>Amoebophilaceae</taxon>
        <taxon>Candidatus Cardinium</taxon>
    </lineage>
</organism>
<protein>
    <submittedName>
        <fullName evidence="2">M20/M25/M40 family metallo-hydrolase</fullName>
    </submittedName>
</protein>
<dbReference type="Proteomes" id="UP000270927">
    <property type="component" value="Unassembled WGS sequence"/>
</dbReference>
<dbReference type="InterPro" id="IPR045175">
    <property type="entry name" value="M28_fam"/>
</dbReference>
<evidence type="ECO:0000313" key="2">
    <source>
        <dbReference type="EMBL" id="ROT47292.1"/>
    </source>
</evidence>
<keyword evidence="2" id="KW-0378">Hydrolase</keyword>
<sequence>MQHNTKSIRKELMNRKIIWLAAIVLVVITQSSCSQSHVYMKTVDSLEKDRLKDHVHNLSHTIGIRNIENQSNFEKLEAAANYIVQQFKAMGFTEPNLKIHEYAATYNDQTYVMKNIEVVINSSPGCNRKNESIVIGAHYDTVNTSPGANDNASGVAALLEIARYMKQYDCKLKKTLKLVAFPNEESPYSKDTVTGAFFGNNMGSVNYATKAREHNEAIKGMISLECLGNYTDNTKSQDYPPYLPSWLRWLIGLPYHSKGNFIGFVSNIDSYGFLKECTSSYKKTKKAFPMHYISLPYKLDPGIGRSDHKSFWNQGYKAIMITDTADKRDVNYHSATDTMDQLNFESFTKVVEDLKAMTAKLCKVNKNVLKEVSTDPTSSTI</sequence>
<dbReference type="EMBL" id="RARA01000023">
    <property type="protein sequence ID" value="ROT47496.1"/>
    <property type="molecule type" value="Genomic_DNA"/>
</dbReference>
<dbReference type="PANTHER" id="PTHR12147:SF26">
    <property type="entry name" value="PEPTIDASE M28 DOMAIN-CONTAINING PROTEIN"/>
    <property type="match status" value="1"/>
</dbReference>
<accession>A0A3N2QCG2</accession>
<dbReference type="SUPFAM" id="SSF53187">
    <property type="entry name" value="Zn-dependent exopeptidases"/>
    <property type="match status" value="1"/>
</dbReference>
<gene>
    <name evidence="3" type="ORF">EDM02_02480</name>
    <name evidence="2" type="ORF">EDM02_04060</name>
</gene>
<evidence type="ECO:0000313" key="4">
    <source>
        <dbReference type="Proteomes" id="UP000270927"/>
    </source>
</evidence>
<dbReference type="GO" id="GO:0006508">
    <property type="term" value="P:proteolysis"/>
    <property type="evidence" value="ECO:0007669"/>
    <property type="project" value="InterPro"/>
</dbReference>
<dbReference type="PANTHER" id="PTHR12147">
    <property type="entry name" value="METALLOPEPTIDASE M28 FAMILY MEMBER"/>
    <property type="match status" value="1"/>
</dbReference>